<accession>A0A498R3A7</accession>
<name>A0A498R3A7_9FIRM</name>
<dbReference type="Proteomes" id="UP000277811">
    <property type="component" value="Unassembled WGS sequence"/>
</dbReference>
<reference evidence="2 3" key="1">
    <citation type="submission" date="2018-06" db="EMBL/GenBank/DDBJ databases">
        <authorList>
            <person name="Strepis N."/>
        </authorList>
    </citation>
    <scope>NUCLEOTIDE SEQUENCE [LARGE SCALE GENOMIC DNA]</scope>
    <source>
        <strain evidence="2">LUCI</strain>
    </source>
</reference>
<dbReference type="CDD" id="cd04332">
    <property type="entry name" value="YbaK_like"/>
    <property type="match status" value="1"/>
</dbReference>
<feature type="domain" description="YbaK/aminoacyl-tRNA synthetase-associated" evidence="1">
    <location>
        <begin position="22"/>
        <end position="139"/>
    </location>
</feature>
<proteinExistence type="predicted"/>
<dbReference type="AlphaFoldDB" id="A0A498R3A7"/>
<evidence type="ECO:0000313" key="2">
    <source>
        <dbReference type="EMBL" id="VBB05635.1"/>
    </source>
</evidence>
<dbReference type="RefSeq" id="WP_122626615.1">
    <property type="nucleotide sequence ID" value="NZ_UPPP01000057.1"/>
</dbReference>
<evidence type="ECO:0000313" key="3">
    <source>
        <dbReference type="Proteomes" id="UP000277811"/>
    </source>
</evidence>
<sequence>MDLVQNILENAKVDYEFIFHEKQIYSAVEGAEYFGIKTGQTAPTLIIKTDKGHFAIIFSGSRNRIDFERIAKILNVSWAKLANKNKVQEITGFEPGSTPVVGLTLPAIFDKKLLQYPFVYGGSGQSNRTLKISPVTLTKLNQVVAFLDND</sequence>
<dbReference type="GO" id="GO:0002161">
    <property type="term" value="F:aminoacyl-tRNA deacylase activity"/>
    <property type="evidence" value="ECO:0007669"/>
    <property type="project" value="InterPro"/>
</dbReference>
<dbReference type="Pfam" id="PF04073">
    <property type="entry name" value="tRNA_edit"/>
    <property type="match status" value="1"/>
</dbReference>
<dbReference type="EMBL" id="UPPP01000057">
    <property type="protein sequence ID" value="VBB05635.1"/>
    <property type="molecule type" value="Genomic_DNA"/>
</dbReference>
<gene>
    <name evidence="2" type="ORF">LUCI_0845</name>
</gene>
<dbReference type="SUPFAM" id="SSF55826">
    <property type="entry name" value="YbaK/ProRS associated domain"/>
    <property type="match status" value="1"/>
</dbReference>
<dbReference type="OrthoDB" id="1099907at2"/>
<dbReference type="InterPro" id="IPR007214">
    <property type="entry name" value="YbaK/aa-tRNA-synth-assoc-dom"/>
</dbReference>
<keyword evidence="3" id="KW-1185">Reference proteome</keyword>
<evidence type="ECO:0000259" key="1">
    <source>
        <dbReference type="Pfam" id="PF04073"/>
    </source>
</evidence>
<organism evidence="2 3">
    <name type="scientific">Lucifera butyrica</name>
    <dbReference type="NCBI Taxonomy" id="1351585"/>
    <lineage>
        <taxon>Bacteria</taxon>
        <taxon>Bacillati</taxon>
        <taxon>Bacillota</taxon>
        <taxon>Negativicutes</taxon>
        <taxon>Veillonellales</taxon>
        <taxon>Veillonellaceae</taxon>
        <taxon>Lucifera</taxon>
    </lineage>
</organism>
<protein>
    <recommendedName>
        <fullName evidence="1">YbaK/aminoacyl-tRNA synthetase-associated domain-containing protein</fullName>
    </recommendedName>
</protein>
<dbReference type="InterPro" id="IPR036754">
    <property type="entry name" value="YbaK/aa-tRNA-synt-asso_dom_sf"/>
</dbReference>
<dbReference type="Gene3D" id="3.90.960.10">
    <property type="entry name" value="YbaK/aminoacyl-tRNA synthetase-associated domain"/>
    <property type="match status" value="1"/>
</dbReference>